<feature type="compositionally biased region" description="Basic and acidic residues" evidence="1">
    <location>
        <begin position="1"/>
        <end position="39"/>
    </location>
</feature>
<comment type="caution">
    <text evidence="2">The sequence shown here is derived from an EMBL/GenBank/DDBJ whole genome shotgun (WGS) entry which is preliminary data.</text>
</comment>
<accession>A0A852ZNV7</accession>
<sequence>MQQGSDKHGAKRDDELKHEVQGELRGGRVTHAQEWREPEPSGEDQPPADRRLVGDRIPGTDAPPSPEDVARVREDLAKHLQRSAFPADREKIVAQLADYQAPDYLIQQVGELPATERYASLNALLEAMGYGVPETR</sequence>
<proteinExistence type="predicted"/>
<keyword evidence="3" id="KW-1185">Reference proteome</keyword>
<evidence type="ECO:0000313" key="3">
    <source>
        <dbReference type="Proteomes" id="UP000567795"/>
    </source>
</evidence>
<dbReference type="InterPro" id="IPR021527">
    <property type="entry name" value="DUF2795"/>
</dbReference>
<evidence type="ECO:0000256" key="1">
    <source>
        <dbReference type="SAM" id="MobiDB-lite"/>
    </source>
</evidence>
<dbReference type="RefSeq" id="WP_312892436.1">
    <property type="nucleotide sequence ID" value="NZ_JACBZD010000001.1"/>
</dbReference>
<name>A0A852ZNV7_9ACTN</name>
<feature type="region of interest" description="Disordered" evidence="1">
    <location>
        <begin position="1"/>
        <end position="69"/>
    </location>
</feature>
<evidence type="ECO:0008006" key="4">
    <source>
        <dbReference type="Google" id="ProtNLM"/>
    </source>
</evidence>
<dbReference type="AlphaFoldDB" id="A0A852ZNV7"/>
<reference evidence="2 3" key="1">
    <citation type="submission" date="2020-07" db="EMBL/GenBank/DDBJ databases">
        <title>Sequencing the genomes of 1000 actinobacteria strains.</title>
        <authorList>
            <person name="Klenk H.-P."/>
        </authorList>
    </citation>
    <scope>NUCLEOTIDE SEQUENCE [LARGE SCALE GENOMIC DNA]</scope>
    <source>
        <strain evidence="2 3">DSM 42178</strain>
    </source>
</reference>
<protein>
    <recommendedName>
        <fullName evidence="4">DUF2795 domain-containing protein</fullName>
    </recommendedName>
</protein>
<dbReference type="Proteomes" id="UP000567795">
    <property type="component" value="Unassembled WGS sequence"/>
</dbReference>
<evidence type="ECO:0000313" key="2">
    <source>
        <dbReference type="EMBL" id="NYI04136.1"/>
    </source>
</evidence>
<gene>
    <name evidence="2" type="ORF">FHU37_001079</name>
</gene>
<dbReference type="Pfam" id="PF11387">
    <property type="entry name" value="DUF2795"/>
    <property type="match status" value="1"/>
</dbReference>
<dbReference type="EMBL" id="JACBZD010000001">
    <property type="protein sequence ID" value="NYI04136.1"/>
    <property type="molecule type" value="Genomic_DNA"/>
</dbReference>
<organism evidence="2 3">
    <name type="scientific">Allostreptomyces psammosilenae</name>
    <dbReference type="NCBI Taxonomy" id="1892865"/>
    <lineage>
        <taxon>Bacteria</taxon>
        <taxon>Bacillati</taxon>
        <taxon>Actinomycetota</taxon>
        <taxon>Actinomycetes</taxon>
        <taxon>Kitasatosporales</taxon>
        <taxon>Streptomycetaceae</taxon>
        <taxon>Allostreptomyces</taxon>
    </lineage>
</organism>